<dbReference type="EMBL" id="CP032157">
    <property type="protein sequence ID" value="AXY78015.1"/>
    <property type="molecule type" value="Genomic_DNA"/>
</dbReference>
<sequence>MTMNVTGITHREFRSIIDEMGVELRPEPGIYQHISHPTETGYRIIEVWDSQEGFERFLENRMKPAIIKLQINRETTIVFQPLHNFFGPRIQELPALIPQLPAGPNT</sequence>
<evidence type="ECO:0000313" key="2">
    <source>
        <dbReference type="Proteomes" id="UP000263900"/>
    </source>
</evidence>
<evidence type="ECO:0000313" key="1">
    <source>
        <dbReference type="EMBL" id="AXY78015.1"/>
    </source>
</evidence>
<dbReference type="AlphaFoldDB" id="A0A3B7N1T6"/>
<name>A0A3B7N1T6_9BACT</name>
<evidence type="ECO:0008006" key="3">
    <source>
        <dbReference type="Google" id="ProtNLM"/>
    </source>
</evidence>
<gene>
    <name evidence="1" type="ORF">D3H65_30255</name>
</gene>
<dbReference type="OrthoDB" id="1550900at2"/>
<reference evidence="1 2" key="1">
    <citation type="submission" date="2018-09" db="EMBL/GenBank/DDBJ databases">
        <title>Genome sequencing of strain 6GH32-13.</title>
        <authorList>
            <person name="Weon H.-Y."/>
            <person name="Heo J."/>
            <person name="Kwon S.-W."/>
        </authorList>
    </citation>
    <scope>NUCLEOTIDE SEQUENCE [LARGE SCALE GENOMIC DNA]</scope>
    <source>
        <strain evidence="1 2">5GH32-13</strain>
    </source>
</reference>
<dbReference type="Proteomes" id="UP000263900">
    <property type="component" value="Chromosome"/>
</dbReference>
<accession>A0A3B7N1T6</accession>
<protein>
    <recommendedName>
        <fullName evidence="3">ABM domain-containing protein</fullName>
    </recommendedName>
</protein>
<dbReference type="KEGG" id="pseg:D3H65_30255"/>
<organism evidence="1 2">
    <name type="scientific">Paraflavitalea soli</name>
    <dbReference type="NCBI Taxonomy" id="2315862"/>
    <lineage>
        <taxon>Bacteria</taxon>
        <taxon>Pseudomonadati</taxon>
        <taxon>Bacteroidota</taxon>
        <taxon>Chitinophagia</taxon>
        <taxon>Chitinophagales</taxon>
        <taxon>Chitinophagaceae</taxon>
        <taxon>Paraflavitalea</taxon>
    </lineage>
</organism>
<proteinExistence type="predicted"/>
<keyword evidence="2" id="KW-1185">Reference proteome</keyword>